<dbReference type="Pfam" id="PF14490">
    <property type="entry name" value="HHH_RecD2"/>
    <property type="match status" value="1"/>
</dbReference>
<keyword evidence="1 3" id="KW-0547">Nucleotide-binding</keyword>
<gene>
    <name evidence="3" type="primary">recD2</name>
    <name evidence="6" type="ORF">PQ472_06845</name>
</gene>
<dbReference type="Pfam" id="PF13538">
    <property type="entry name" value="UvrD_C_2"/>
    <property type="match status" value="1"/>
</dbReference>
<dbReference type="InterPro" id="IPR006345">
    <property type="entry name" value="RecD2"/>
</dbReference>
<evidence type="ECO:0000256" key="1">
    <source>
        <dbReference type="ARBA" id="ARBA00022741"/>
    </source>
</evidence>
<evidence type="ECO:0000313" key="6">
    <source>
        <dbReference type="EMBL" id="WDF83830.1"/>
    </source>
</evidence>
<dbReference type="Pfam" id="PF18335">
    <property type="entry name" value="SH3_13"/>
    <property type="match status" value="1"/>
</dbReference>
<feature type="compositionally biased region" description="Low complexity" evidence="4">
    <location>
        <begin position="771"/>
        <end position="785"/>
    </location>
</feature>
<keyword evidence="3" id="KW-0238">DNA-binding</keyword>
<dbReference type="InterPro" id="IPR055446">
    <property type="entry name" value="RecD2_N_OB"/>
</dbReference>
<dbReference type="PANTHER" id="PTHR43788:SF6">
    <property type="entry name" value="DNA HELICASE B"/>
    <property type="match status" value="1"/>
</dbReference>
<dbReference type="PANTHER" id="PTHR43788">
    <property type="entry name" value="DNA2/NAM7 HELICASE FAMILY MEMBER"/>
    <property type="match status" value="1"/>
</dbReference>
<comment type="similarity">
    <text evidence="3">Belongs to the RecD family. RecD2 subfamily.</text>
</comment>
<keyword evidence="3" id="KW-0413">Isomerase</keyword>
<name>A0ABY7X0Y5_9LACO</name>
<dbReference type="CDD" id="cd17933">
    <property type="entry name" value="DEXSc_RecD-like"/>
    <property type="match status" value="1"/>
</dbReference>
<keyword evidence="3" id="KW-0378">Hydrolase</keyword>
<dbReference type="SMART" id="SM00382">
    <property type="entry name" value="AAA"/>
    <property type="match status" value="1"/>
</dbReference>
<dbReference type="EMBL" id="CP117884">
    <property type="protein sequence ID" value="WDF83830.1"/>
    <property type="molecule type" value="Genomic_DNA"/>
</dbReference>
<dbReference type="InterPro" id="IPR027417">
    <property type="entry name" value="P-loop_NTPase"/>
</dbReference>
<dbReference type="InterPro" id="IPR041451">
    <property type="entry name" value="RecD2_SH13"/>
</dbReference>
<evidence type="ECO:0000256" key="4">
    <source>
        <dbReference type="SAM" id="MobiDB-lite"/>
    </source>
</evidence>
<feature type="domain" description="AAA+ ATPase" evidence="5">
    <location>
        <begin position="346"/>
        <end position="501"/>
    </location>
</feature>
<comment type="function">
    <text evidence="3">DNA-dependent ATPase and ATP-dependent 5'-3' DNA helicase. Has no activity on blunt DNA or DNA with 3'-overhangs, requires at least 10 bases of 5'-ssDNA for helicase activity.</text>
</comment>
<dbReference type="Pfam" id="PF23139">
    <property type="entry name" value="OB_YrrC"/>
    <property type="match status" value="1"/>
</dbReference>
<dbReference type="RefSeq" id="WP_274262252.1">
    <property type="nucleotide sequence ID" value="NZ_CP117884.1"/>
</dbReference>
<dbReference type="HAMAP" id="MF_01488">
    <property type="entry name" value="RecD2"/>
    <property type="match status" value="1"/>
</dbReference>
<proteinExistence type="inferred from homology"/>
<dbReference type="Pfam" id="PF13604">
    <property type="entry name" value="AAA_30"/>
    <property type="match status" value="1"/>
</dbReference>
<evidence type="ECO:0000259" key="5">
    <source>
        <dbReference type="SMART" id="SM00382"/>
    </source>
</evidence>
<dbReference type="Gene3D" id="1.10.10.2220">
    <property type="match status" value="1"/>
</dbReference>
<dbReference type="NCBIfam" id="TIGR01448">
    <property type="entry name" value="recD_rel"/>
    <property type="match status" value="1"/>
</dbReference>
<feature type="binding site" evidence="3">
    <location>
        <begin position="357"/>
        <end position="361"/>
    </location>
    <ligand>
        <name>ATP</name>
        <dbReference type="ChEBI" id="CHEBI:30616"/>
    </ligand>
</feature>
<keyword evidence="3" id="KW-0347">Helicase</keyword>
<evidence type="ECO:0000313" key="7">
    <source>
        <dbReference type="Proteomes" id="UP001220377"/>
    </source>
</evidence>
<dbReference type="SUPFAM" id="SSF52540">
    <property type="entry name" value="P-loop containing nucleoside triphosphate hydrolases"/>
    <property type="match status" value="2"/>
</dbReference>
<comment type="catalytic activity">
    <reaction evidence="3">
        <text>ATP + H2O = ADP + phosphate + H(+)</text>
        <dbReference type="Rhea" id="RHEA:13065"/>
        <dbReference type="ChEBI" id="CHEBI:15377"/>
        <dbReference type="ChEBI" id="CHEBI:15378"/>
        <dbReference type="ChEBI" id="CHEBI:30616"/>
        <dbReference type="ChEBI" id="CHEBI:43474"/>
        <dbReference type="ChEBI" id="CHEBI:456216"/>
        <dbReference type="EC" id="5.6.2.3"/>
    </reaction>
</comment>
<dbReference type="InterPro" id="IPR027785">
    <property type="entry name" value="UvrD-like_helicase_C"/>
</dbReference>
<accession>A0ABY7X0Y5</accession>
<dbReference type="CDD" id="cd18809">
    <property type="entry name" value="SF1_C_RecD"/>
    <property type="match status" value="1"/>
</dbReference>
<sequence length="823" mass="89132">MNDAESVTGKVESIFFSNPSNLFKILLIKIKATTLKWGEDEIVVKGSFGDITEGDSYSFTGTLVDHPKYGKQFQAATYKSEQPTSRDGLVAYLASERFPGIGKKTAERIVDGLGLNAVDDILADPHVLDDCGVRGEKAATLVASLKENRGMEQVVIGLNGFGLSGNLAAKIYAQYREDSLDIIKTNPYQLVEDIDGVGFRTADGIAQQLGFAKDAPQRLGGALSSVLNTAADSEGDTFVEAKTAFGQVRSLLGDHAQQYTGDEAMLKVLQSQVADHKLVLEDGNIYTQTLYQAEWQIASQLSGLLDEGSAPDYGDERIDKTIHGVEKRLEIDYDETQLAAIHGALSHRIFLLTGGPGTGKTTIINAVVQSYAELNQIDMDPNNYKSDEMFPIMLAAPTGRAAKRMTETTNLPASTIHRLLGLGVDQTDYEARDLPDGLLIIDEMSMVDTYLMKILLNSVQPGMTVIFVGDKDQLPSVGPGQVFADMLASGALPSVELTHIHRQDTDSTIVQLAHAINEGKLPADLLKKHADRSFIACPPAQVPRAVMQVVSAAARREFDPLGVQVLAPMYRGDAGVDNLNPVVQNVFNPNDTGKRKEVDGGQYKYRIGDKVLQLVNNPDKNVFNGEIGIVTGIDKDEKGKNDSLTITFDDNEISYPRSEWGKITLAYATSIHKAQGSEFDMVILPLTMQSRRMLKRNLVYTAVTRAKQFLIMIGEPAAFELAVQTLAANRNTGLKKRLCSAFSIEEPAGDAEQQPAATPAVSQPAPVQVSEPVAEPATAAVAPDTAGEEPADTILTEDMVIRGTIDPLIGMHGVKPADFEHKE</sequence>
<protein>
    <recommendedName>
        <fullName evidence="3">ATP-dependent RecD2 DNA helicase</fullName>
        <ecNumber evidence="3">5.6.2.3</ecNumber>
    </recommendedName>
    <alternativeName>
        <fullName evidence="3">DNA 5'-3' helicase subunit RecD2</fullName>
    </alternativeName>
</protein>
<dbReference type="InterPro" id="IPR050534">
    <property type="entry name" value="Coronavir_polyprotein_1ab"/>
</dbReference>
<dbReference type="InterPro" id="IPR003593">
    <property type="entry name" value="AAA+_ATPase"/>
</dbReference>
<dbReference type="Proteomes" id="UP001220377">
    <property type="component" value="Chromosome"/>
</dbReference>
<dbReference type="Gene3D" id="3.40.50.300">
    <property type="entry name" value="P-loop containing nucleotide triphosphate hydrolases"/>
    <property type="match status" value="2"/>
</dbReference>
<keyword evidence="7" id="KW-1185">Reference proteome</keyword>
<organism evidence="6 7">
    <name type="scientific">Lacticaseibacillus pabuli</name>
    <dbReference type="NCBI Taxonomy" id="3025672"/>
    <lineage>
        <taxon>Bacteria</taxon>
        <taxon>Bacillati</taxon>
        <taxon>Bacillota</taxon>
        <taxon>Bacilli</taxon>
        <taxon>Lactobacillales</taxon>
        <taxon>Lactobacillaceae</taxon>
        <taxon>Lacticaseibacillus</taxon>
    </lineage>
</organism>
<reference evidence="6 7" key="1">
    <citation type="submission" date="2023-02" db="EMBL/GenBank/DDBJ databases">
        <title>Genome sequence of Lacticaseibacillus sp. KACC 23028.</title>
        <authorList>
            <person name="Kim S."/>
            <person name="Heo J."/>
            <person name="Kwon S.-W."/>
        </authorList>
    </citation>
    <scope>NUCLEOTIDE SEQUENCE [LARGE SCALE GENOMIC DNA]</scope>
    <source>
        <strain evidence="6 7">KACC 23028</strain>
    </source>
</reference>
<evidence type="ECO:0000256" key="2">
    <source>
        <dbReference type="ARBA" id="ARBA00022840"/>
    </source>
</evidence>
<dbReference type="Gene3D" id="2.30.30.940">
    <property type="match status" value="1"/>
</dbReference>
<dbReference type="InterPro" id="IPR029493">
    <property type="entry name" value="RecD2-like_HHH"/>
</dbReference>
<dbReference type="EC" id="5.6.2.3" evidence="3"/>
<evidence type="ECO:0000256" key="3">
    <source>
        <dbReference type="HAMAP-Rule" id="MF_01488"/>
    </source>
</evidence>
<feature type="region of interest" description="Disordered" evidence="4">
    <location>
        <begin position="749"/>
        <end position="789"/>
    </location>
</feature>
<keyword evidence="2 3" id="KW-0067">ATP-binding</keyword>